<dbReference type="NCBIfam" id="TIGR00715">
    <property type="entry name" value="precor6x_red"/>
    <property type="match status" value="1"/>
</dbReference>
<dbReference type="RefSeq" id="WP_108917167.1">
    <property type="nucleotide sequence ID" value="NZ_BGJY01000010.1"/>
</dbReference>
<organism evidence="4 5">
    <name type="scientific">Methylosinus sporium</name>
    <dbReference type="NCBI Taxonomy" id="428"/>
    <lineage>
        <taxon>Bacteria</taxon>
        <taxon>Pseudomonadati</taxon>
        <taxon>Pseudomonadota</taxon>
        <taxon>Alphaproteobacteria</taxon>
        <taxon>Hyphomicrobiales</taxon>
        <taxon>Methylocystaceae</taxon>
        <taxon>Methylosinus</taxon>
    </lineage>
</organism>
<dbReference type="PROSITE" id="PS51014">
    <property type="entry name" value="COBK_CBIJ"/>
    <property type="match status" value="1"/>
</dbReference>
<keyword evidence="5" id="KW-1185">Reference proteome</keyword>
<evidence type="ECO:0000313" key="4">
    <source>
        <dbReference type="EMBL" id="PWB93946.1"/>
    </source>
</evidence>
<comment type="caution">
    <text evidence="4">The sequence shown here is derived from an EMBL/GenBank/DDBJ whole genome shotgun (WGS) entry which is preliminary data.</text>
</comment>
<evidence type="ECO:0000256" key="1">
    <source>
        <dbReference type="ARBA" id="ARBA00004953"/>
    </source>
</evidence>
<gene>
    <name evidence="4" type="ORF">C5689_10145</name>
</gene>
<evidence type="ECO:0000313" key="5">
    <source>
        <dbReference type="Proteomes" id="UP000245137"/>
    </source>
</evidence>
<name>A0A2U1SQQ7_METSR</name>
<sequence>MPQTNTPAAAPLAAPRQKAEPIRALILGGTSEARALAARLAGDARLDAVVSLAGRTSAPLASLLPVRIGGFGGVEGLTRYLVEERIERVIDATHPFAARISANARTACAALGLPLLVFTRAPWSPVEGDRWIEVADNAGAVAALGEAPRRAFLTIGRLGLADFLCAPQHYYLIRTIDQPSKEDLPPRYELILERGPFTVESELSLMRAAEVDIVVSKNSGGRETYAKIEAARALGLPVAMVTPPRGGEARIVHHIEAAVDFLFYETSQ</sequence>
<dbReference type="PANTHER" id="PTHR36925:SF1">
    <property type="entry name" value="COBALT-PRECORRIN-6A REDUCTASE"/>
    <property type="match status" value="1"/>
</dbReference>
<keyword evidence="3" id="KW-0560">Oxidoreductase</keyword>
<evidence type="ECO:0000256" key="3">
    <source>
        <dbReference type="ARBA" id="ARBA00023002"/>
    </source>
</evidence>
<dbReference type="UniPathway" id="UPA00148"/>
<dbReference type="OrthoDB" id="5183775at2"/>
<accession>A0A2U1SQQ7</accession>
<dbReference type="Pfam" id="PF02571">
    <property type="entry name" value="CbiJ"/>
    <property type="match status" value="1"/>
</dbReference>
<protein>
    <submittedName>
        <fullName evidence="4">Cobalt-precorrin-6A reductase</fullName>
    </submittedName>
</protein>
<proteinExistence type="predicted"/>
<dbReference type="PANTHER" id="PTHR36925">
    <property type="entry name" value="COBALT-PRECORRIN-6A REDUCTASE"/>
    <property type="match status" value="1"/>
</dbReference>
<keyword evidence="2" id="KW-0169">Cobalamin biosynthesis</keyword>
<dbReference type="Proteomes" id="UP000245137">
    <property type="component" value="Unassembled WGS sequence"/>
</dbReference>
<comment type="pathway">
    <text evidence="1">Cofactor biosynthesis; adenosylcobalamin biosynthesis.</text>
</comment>
<dbReference type="InterPro" id="IPR003723">
    <property type="entry name" value="Precorrin-6x_reduct"/>
</dbReference>
<reference evidence="4 5" key="1">
    <citation type="journal article" date="2018" name="Appl. Microbiol. Biotechnol.">
        <title>Co-cultivation of the strictly anaerobic methanogen Methanosarcina barkeri with aerobic methanotrophs in an oxygen-limited membrane bioreactor.</title>
        <authorList>
            <person name="In 't Zandt M.H."/>
            <person name="van den Bosch T.J.M."/>
            <person name="Rijkers R."/>
            <person name="van Kessel M.A.H.J."/>
            <person name="Jetten M.S.M."/>
            <person name="Welte C.U."/>
        </authorList>
    </citation>
    <scope>NUCLEOTIDE SEQUENCE [LARGE SCALE GENOMIC DNA]</scope>
    <source>
        <strain evidence="4 5">DSM 17706</strain>
    </source>
</reference>
<dbReference type="AlphaFoldDB" id="A0A2U1SQQ7"/>
<dbReference type="NCBIfam" id="NF005968">
    <property type="entry name" value="PRK08057.1-2"/>
    <property type="match status" value="1"/>
</dbReference>
<dbReference type="EMBL" id="PUIV01000013">
    <property type="protein sequence ID" value="PWB93946.1"/>
    <property type="molecule type" value="Genomic_DNA"/>
</dbReference>
<evidence type="ECO:0000256" key="2">
    <source>
        <dbReference type="ARBA" id="ARBA00022573"/>
    </source>
</evidence>
<dbReference type="GO" id="GO:0016994">
    <property type="term" value="F:precorrin-6A reductase activity"/>
    <property type="evidence" value="ECO:0007669"/>
    <property type="project" value="InterPro"/>
</dbReference>
<dbReference type="GO" id="GO:0009236">
    <property type="term" value="P:cobalamin biosynthetic process"/>
    <property type="evidence" value="ECO:0007669"/>
    <property type="project" value="UniProtKB-UniPathway"/>
</dbReference>